<dbReference type="Pfam" id="PF19077">
    <property type="entry name" value="Big_13"/>
    <property type="match status" value="1"/>
</dbReference>
<dbReference type="AlphaFoldDB" id="A0A402CRS4"/>
<name>A0A402CRS4_9BACT</name>
<evidence type="ECO:0000259" key="2">
    <source>
        <dbReference type="Pfam" id="PF19077"/>
    </source>
</evidence>
<dbReference type="KEGG" id="ccot:CCAX7_001650"/>
<evidence type="ECO:0000259" key="1">
    <source>
        <dbReference type="Pfam" id="PF07833"/>
    </source>
</evidence>
<dbReference type="InterPro" id="IPR013783">
    <property type="entry name" value="Ig-like_fold"/>
</dbReference>
<organism evidence="3 4">
    <name type="scientific">Capsulimonas corticalis</name>
    <dbReference type="NCBI Taxonomy" id="2219043"/>
    <lineage>
        <taxon>Bacteria</taxon>
        <taxon>Bacillati</taxon>
        <taxon>Armatimonadota</taxon>
        <taxon>Armatimonadia</taxon>
        <taxon>Capsulimonadales</taxon>
        <taxon>Capsulimonadaceae</taxon>
        <taxon>Capsulimonas</taxon>
    </lineage>
</organism>
<dbReference type="InterPro" id="IPR036582">
    <property type="entry name" value="Mao_N_sf"/>
</dbReference>
<keyword evidence="4" id="KW-1185">Reference proteome</keyword>
<dbReference type="RefSeq" id="WP_165863988.1">
    <property type="nucleotide sequence ID" value="NZ_AP025739.1"/>
</dbReference>
<dbReference type="InterPro" id="IPR012854">
    <property type="entry name" value="Cu_amine_oxidase-like_N"/>
</dbReference>
<protein>
    <submittedName>
        <fullName evidence="3">Uncharacterized protein</fullName>
    </submittedName>
</protein>
<gene>
    <name evidence="3" type="ORF">CCAX7_001650</name>
</gene>
<reference evidence="3 4" key="1">
    <citation type="journal article" date="2019" name="Int. J. Syst. Evol. Microbiol.">
        <title>Capsulimonas corticalis gen. nov., sp. nov., an aerobic capsulated bacterium, of a novel bacterial order, Capsulimonadales ord. nov., of the class Armatimonadia of the phylum Armatimonadetes.</title>
        <authorList>
            <person name="Li J."/>
            <person name="Kudo C."/>
            <person name="Tonouchi A."/>
        </authorList>
    </citation>
    <scope>NUCLEOTIDE SEQUENCE [LARGE SCALE GENOMIC DNA]</scope>
    <source>
        <strain evidence="3 4">AX-7</strain>
    </source>
</reference>
<feature type="domain" description="Copper amine oxidase-like N-terminal" evidence="1">
    <location>
        <begin position="33"/>
        <end position="140"/>
    </location>
</feature>
<proteinExistence type="predicted"/>
<sequence>MQNYNTQRTALLAAVAVMMGAMAASADPIRVNVNGTPVNFAGTAPTEVNGSVLVPLRGVFEAMGASVSYNADSKTINATKGSSYVVLPLGSTSATVNGQTQTLSQPARAVNGTTLVPLRFVAQALGGYVDWQAASSTVQIQTQDPHLAALPAPPGHGAVTGQVTGVVTNADPPLITLRVNGDNTAVPLNSSTLILRSEPGQPGVQSPLSEIRAGDQVTVQRASDGSAQSIIATYGQVHGTVKSIGRLADGSRVITLNDGTTVQLEQNAPVTMNGRTITLKEVMPDEHVLVRTNPSNSLGYAVVVNPEHGQNQPVGDNNFPPGAGYPVGSGPQITSFTHNGGREMRMGGVLHAEMRGTPGGTATFDIPGVASGIPLAETSPGHYTGDYKIPSDIAVSGAAVIGKLTQGDKTAPLLQASQTLSVDSTPPKIGAYSPSRSATVENDRPLIYATLSDASGTGVDPNSVRITLDGKDVTSDATITPSFFNFKPQQALAPGQHEVRVRVADQAGNIQNAEWPFVVSDERLISAFDSSVPGGQAIDAGSKLQFKLAAKPGGRASFSIGSLAKDLPMTESSPGVYVGSYTVARGDNLKDAPVTAKFVDGAGRTVTKALATGIDIAAGAPVTPTILTPADGGDVPKNMTVSGKASPNATVRVKVDYTSKALGGLFGVNGSAGTKDVTADAHGNWTASDLTLQTNSLFTSDRDTTFTVSATSVSPNGDESQPATITVQGGKAYAHRAN</sequence>
<dbReference type="Proteomes" id="UP000287394">
    <property type="component" value="Chromosome"/>
</dbReference>
<dbReference type="Pfam" id="PF07833">
    <property type="entry name" value="Cu_amine_oxidN1"/>
    <property type="match status" value="1"/>
</dbReference>
<evidence type="ECO:0000313" key="3">
    <source>
        <dbReference type="EMBL" id="BDI28114.1"/>
    </source>
</evidence>
<dbReference type="Gene3D" id="2.60.40.10">
    <property type="entry name" value="Immunoglobulins"/>
    <property type="match status" value="1"/>
</dbReference>
<dbReference type="Gene3D" id="3.30.457.10">
    <property type="entry name" value="Copper amine oxidase-like, N-terminal domain"/>
    <property type="match status" value="1"/>
</dbReference>
<dbReference type="EMBL" id="AP025739">
    <property type="protein sequence ID" value="BDI28114.1"/>
    <property type="molecule type" value="Genomic_DNA"/>
</dbReference>
<dbReference type="SUPFAM" id="SSF55383">
    <property type="entry name" value="Copper amine oxidase, domain N"/>
    <property type="match status" value="1"/>
</dbReference>
<evidence type="ECO:0000313" key="4">
    <source>
        <dbReference type="Proteomes" id="UP000287394"/>
    </source>
</evidence>
<feature type="domain" description="Bacterial Ig-like" evidence="2">
    <location>
        <begin position="460"/>
        <end position="519"/>
    </location>
</feature>
<dbReference type="InterPro" id="IPR044016">
    <property type="entry name" value="Big_13"/>
</dbReference>
<accession>A0A402CRS4</accession>